<name>A0A841MYX9_9FLAO</name>
<comment type="caution">
    <text evidence="1">The sequence shown here is derived from an EMBL/GenBank/DDBJ whole genome shotgun (WGS) entry which is preliminary data.</text>
</comment>
<protein>
    <submittedName>
        <fullName evidence="1">Uncharacterized protein</fullName>
    </submittedName>
</protein>
<dbReference type="RefSeq" id="WP_184160166.1">
    <property type="nucleotide sequence ID" value="NZ_JACHLC010000001.1"/>
</dbReference>
<sequence>MSISKFIFGENIPLLQLEKFSQEYILNIENTFLMGQENPPISLKTTSEVVLEQEKDETSVFNTIKLLSISGDTEDHIMKPFLLQSLALSDISRNLYIKRNLDGKILSVENKDDLRKDWESWKQNKLASVFPEEKDQIKFISNYEKGLKDFDTGLKKNLQYILLLPEIYSLIFPPNEHFIFLSGPLNIHSRLIDGMNYNYQLKLVKVDEESDVLSVELHSVLNNKDELIKNYLKKIYENKPEFSIDCFKFSIKIKYSFQKSTSKINNAELHFTEKLHDHLAYLIHMKLGTMDQN</sequence>
<proteinExistence type="predicted"/>
<reference evidence="1 2" key="1">
    <citation type="submission" date="2020-08" db="EMBL/GenBank/DDBJ databases">
        <title>Functional genomics of gut bacteria from endangered species of beetles.</title>
        <authorList>
            <person name="Carlos-Shanley C."/>
        </authorList>
    </citation>
    <scope>NUCLEOTIDE SEQUENCE [LARGE SCALE GENOMIC DNA]</scope>
    <source>
        <strain evidence="1 2">S00136</strain>
    </source>
</reference>
<gene>
    <name evidence="1" type="ORF">HNP36_000807</name>
</gene>
<evidence type="ECO:0000313" key="2">
    <source>
        <dbReference type="Proteomes" id="UP000589738"/>
    </source>
</evidence>
<accession>A0A841MYX9</accession>
<dbReference type="Proteomes" id="UP000589738">
    <property type="component" value="Unassembled WGS sequence"/>
</dbReference>
<dbReference type="EMBL" id="JACHLC010000001">
    <property type="protein sequence ID" value="MBB6369754.1"/>
    <property type="molecule type" value="Genomic_DNA"/>
</dbReference>
<dbReference type="AlphaFoldDB" id="A0A841MYX9"/>
<evidence type="ECO:0000313" key="1">
    <source>
        <dbReference type="EMBL" id="MBB6369754.1"/>
    </source>
</evidence>
<organism evidence="1 2">
    <name type="scientific">Chryseobacterium shigense</name>
    <dbReference type="NCBI Taxonomy" id="297244"/>
    <lineage>
        <taxon>Bacteria</taxon>
        <taxon>Pseudomonadati</taxon>
        <taxon>Bacteroidota</taxon>
        <taxon>Flavobacteriia</taxon>
        <taxon>Flavobacteriales</taxon>
        <taxon>Weeksellaceae</taxon>
        <taxon>Chryseobacterium group</taxon>
        <taxon>Chryseobacterium</taxon>
    </lineage>
</organism>
<keyword evidence="2" id="KW-1185">Reference proteome</keyword>